<evidence type="ECO:0000313" key="2">
    <source>
        <dbReference type="EMBL" id="QSS65265.1"/>
    </source>
</evidence>
<feature type="region of interest" description="Disordered" evidence="1">
    <location>
        <begin position="19"/>
        <end position="45"/>
    </location>
</feature>
<protein>
    <submittedName>
        <fullName evidence="2">Uncharacterized protein</fullName>
    </submittedName>
</protein>
<reference evidence="2" key="1">
    <citation type="submission" date="2021-01" db="EMBL/GenBank/DDBJ databases">
        <title>Chromosome-level genome assembly of a human fungal pathogen reveals clustering of transcriptionally co-regulated genes.</title>
        <authorList>
            <person name="Voorhies M."/>
            <person name="Cohen S."/>
            <person name="Shea T.P."/>
            <person name="Petrus S."/>
            <person name="Munoz J.F."/>
            <person name="Poplawski S."/>
            <person name="Goldman W.E."/>
            <person name="Michael T."/>
            <person name="Cuomo C.A."/>
            <person name="Sil A."/>
            <person name="Beyhan S."/>
        </authorList>
    </citation>
    <scope>NUCLEOTIDE SEQUENCE</scope>
    <source>
        <strain evidence="2">WU24</strain>
    </source>
</reference>
<dbReference type="AlphaFoldDB" id="A0A8A1MHA8"/>
<sequence>MAQTRMIPGYQILANFDTAAAGNREARKGKGKPQTQNAMGPFKLNHYPVKMGHGSTLSHKAYDWQGPKTPVGGEPTPPGAYEGEVFPTIPREVLTAEHITYAAYTARS</sequence>
<evidence type="ECO:0000313" key="3">
    <source>
        <dbReference type="Proteomes" id="UP000663671"/>
    </source>
</evidence>
<evidence type="ECO:0000256" key="1">
    <source>
        <dbReference type="SAM" id="MobiDB-lite"/>
    </source>
</evidence>
<dbReference type="EMBL" id="CP069115">
    <property type="protein sequence ID" value="QSS65265.1"/>
    <property type="molecule type" value="Genomic_DNA"/>
</dbReference>
<gene>
    <name evidence="2" type="ORF">I7I51_06107</name>
</gene>
<proteinExistence type="predicted"/>
<dbReference type="VEuPathDB" id="FungiDB:I7I51_06107"/>
<accession>A0A8A1MHA8</accession>
<organism evidence="2 3">
    <name type="scientific">Ajellomyces capsulatus</name>
    <name type="common">Darling's disease fungus</name>
    <name type="synonym">Histoplasma capsulatum</name>
    <dbReference type="NCBI Taxonomy" id="5037"/>
    <lineage>
        <taxon>Eukaryota</taxon>
        <taxon>Fungi</taxon>
        <taxon>Dikarya</taxon>
        <taxon>Ascomycota</taxon>
        <taxon>Pezizomycotina</taxon>
        <taxon>Eurotiomycetes</taxon>
        <taxon>Eurotiomycetidae</taxon>
        <taxon>Onygenales</taxon>
        <taxon>Ajellomycetaceae</taxon>
        <taxon>Histoplasma</taxon>
    </lineage>
</organism>
<feature type="region of interest" description="Disordered" evidence="1">
    <location>
        <begin position="58"/>
        <end position="83"/>
    </location>
</feature>
<dbReference type="Proteomes" id="UP000663671">
    <property type="component" value="Chromosome 3"/>
</dbReference>
<name>A0A8A1MHA8_AJECA</name>